<keyword evidence="1" id="KW-1133">Transmembrane helix</keyword>
<accession>A0A7W9TRK9</accession>
<protein>
    <submittedName>
        <fullName evidence="2">Putative lipid-binding transport protein (Tim44 family)</fullName>
    </submittedName>
</protein>
<sequence>MPPGLCTCRPALQLAACFCLLLLIVTLGGVSLWHMRASRPLEAQARQHALAASLADTLAQQIEFGHSQARAYVQVAEPAARTFYQSNL</sequence>
<evidence type="ECO:0000313" key="2">
    <source>
        <dbReference type="EMBL" id="MBB6084447.1"/>
    </source>
</evidence>
<dbReference type="RefSeq" id="WP_151024067.1">
    <property type="nucleotide sequence ID" value="NZ_JACHIB010000014.1"/>
</dbReference>
<dbReference type="Proteomes" id="UP000541136">
    <property type="component" value="Unassembled WGS sequence"/>
</dbReference>
<evidence type="ECO:0000313" key="3">
    <source>
        <dbReference type="Proteomes" id="UP000541136"/>
    </source>
</evidence>
<evidence type="ECO:0000256" key="1">
    <source>
        <dbReference type="SAM" id="Phobius"/>
    </source>
</evidence>
<gene>
    <name evidence="2" type="ORF">HNR28_002492</name>
</gene>
<comment type="caution">
    <text evidence="2">The sequence shown here is derived from an EMBL/GenBank/DDBJ whole genome shotgun (WGS) entry which is preliminary data.</text>
</comment>
<reference evidence="2 3" key="1">
    <citation type="submission" date="2020-08" db="EMBL/GenBank/DDBJ databases">
        <title>Genomic Encyclopedia of Type Strains, Phase IV (KMG-IV): sequencing the most valuable type-strain genomes for metagenomic binning, comparative biology and taxonomic classification.</title>
        <authorList>
            <person name="Goeker M."/>
        </authorList>
    </citation>
    <scope>NUCLEOTIDE SEQUENCE [LARGE SCALE GENOMIC DNA]</scope>
    <source>
        <strain evidence="2 3">DSM 12141</strain>
    </source>
</reference>
<name>A0A7W9TRK9_CASDE</name>
<keyword evidence="1" id="KW-0812">Transmembrane</keyword>
<organism evidence="2 3">
    <name type="scientific">Castellaniella defragrans</name>
    <name type="common">Alcaligenes defragrans</name>
    <dbReference type="NCBI Taxonomy" id="75697"/>
    <lineage>
        <taxon>Bacteria</taxon>
        <taxon>Pseudomonadati</taxon>
        <taxon>Pseudomonadota</taxon>
        <taxon>Betaproteobacteria</taxon>
        <taxon>Burkholderiales</taxon>
        <taxon>Alcaligenaceae</taxon>
        <taxon>Castellaniella</taxon>
    </lineage>
</organism>
<dbReference type="EMBL" id="JACHIB010000014">
    <property type="protein sequence ID" value="MBB6084447.1"/>
    <property type="molecule type" value="Genomic_DNA"/>
</dbReference>
<dbReference type="AlphaFoldDB" id="A0A7W9TRK9"/>
<keyword evidence="1" id="KW-0472">Membrane</keyword>
<feature type="transmembrane region" description="Helical" evidence="1">
    <location>
        <begin position="12"/>
        <end position="33"/>
    </location>
</feature>
<proteinExistence type="predicted"/>